<accession>Q7RNN2</accession>
<sequence length="24" mass="3008">MHGISIDIRQYNVIYKILLFFYIF</sequence>
<feature type="non-terminal residue" evidence="1">
    <location>
        <position position="24"/>
    </location>
</feature>
<dbReference type="AlphaFoldDB" id="Q7RNN2"/>
<evidence type="ECO:0000313" key="2">
    <source>
        <dbReference type="Proteomes" id="UP000008553"/>
    </source>
</evidence>
<gene>
    <name evidence="1" type="ORF">PY01784</name>
</gene>
<dbReference type="PaxDb" id="73239-Q7RNN2"/>
<dbReference type="Proteomes" id="UP000008553">
    <property type="component" value="Unassembled WGS sequence"/>
</dbReference>
<dbReference type="EMBL" id="AABL01000481">
    <property type="protein sequence ID" value="EAA21151.1"/>
    <property type="molecule type" value="Genomic_DNA"/>
</dbReference>
<protein>
    <submittedName>
        <fullName evidence="1">Uncharacterized protein</fullName>
    </submittedName>
</protein>
<organism evidence="1 2">
    <name type="scientific">Plasmodium yoelii yoelii</name>
    <dbReference type="NCBI Taxonomy" id="73239"/>
    <lineage>
        <taxon>Eukaryota</taxon>
        <taxon>Sar</taxon>
        <taxon>Alveolata</taxon>
        <taxon>Apicomplexa</taxon>
        <taxon>Aconoidasida</taxon>
        <taxon>Haemosporida</taxon>
        <taxon>Plasmodiidae</taxon>
        <taxon>Plasmodium</taxon>
        <taxon>Plasmodium (Vinckeia)</taxon>
    </lineage>
</organism>
<dbReference type="InParanoid" id="Q7RNN2"/>
<comment type="caution">
    <text evidence="1">The sequence shown here is derived from an EMBL/GenBank/DDBJ whole genome shotgun (WGS) entry which is preliminary data.</text>
</comment>
<name>Q7RNN2_PLAYO</name>
<keyword evidence="2" id="KW-1185">Reference proteome</keyword>
<proteinExistence type="predicted"/>
<reference evidence="1 2" key="1">
    <citation type="journal article" date="2002" name="Nature">
        <title>Genome sequence and comparative analysis of the model rodent malaria parasite Plasmodium yoelii yoelii.</title>
        <authorList>
            <person name="Carlton J.M."/>
            <person name="Angiuoli S.V."/>
            <person name="Suh B.B."/>
            <person name="Kooij T.W."/>
            <person name="Pertea M."/>
            <person name="Silva J.C."/>
            <person name="Ermolaeva M.D."/>
            <person name="Allen J.E."/>
            <person name="Selengut J.D."/>
            <person name="Koo H.L."/>
            <person name="Peterson J.D."/>
            <person name="Pop M."/>
            <person name="Kosack D.S."/>
            <person name="Shumway M.F."/>
            <person name="Bidwell S.L."/>
            <person name="Shallom S.J."/>
            <person name="van Aken S.E."/>
            <person name="Riedmuller S.B."/>
            <person name="Feldblyum T.V."/>
            <person name="Cho J.K."/>
            <person name="Quackenbush J."/>
            <person name="Sedegah M."/>
            <person name="Shoaibi A."/>
            <person name="Cummings L.M."/>
            <person name="Florens L."/>
            <person name="Yates J.R."/>
            <person name="Raine J.D."/>
            <person name="Sinden R.E."/>
            <person name="Harris M.A."/>
            <person name="Cunningham D.A."/>
            <person name="Preiser P.R."/>
            <person name="Bergman L.W."/>
            <person name="Vaidya A.B."/>
            <person name="van Lin L.H."/>
            <person name="Janse C.J."/>
            <person name="Waters A.P."/>
            <person name="Smith H.O."/>
            <person name="White O.R."/>
            <person name="Salzberg S.L."/>
            <person name="Venter J.C."/>
            <person name="Fraser C.M."/>
            <person name="Hoffman S.L."/>
            <person name="Gardner M.J."/>
            <person name="Carucci D.J."/>
        </authorList>
    </citation>
    <scope>NUCLEOTIDE SEQUENCE [LARGE SCALE GENOMIC DNA]</scope>
    <source>
        <strain evidence="1 2">17XNL</strain>
    </source>
</reference>
<evidence type="ECO:0000313" key="1">
    <source>
        <dbReference type="EMBL" id="EAA21151.1"/>
    </source>
</evidence>